<protein>
    <submittedName>
        <fullName evidence="3">Uncharacterized protein</fullName>
    </submittedName>
</protein>
<sequence>MSDSSTSSNSLTTSSTSFNILKNCRKRKMVFYSDSSDESCDDNLIEKQNNCRKRSLAFEMEQTNLEMKLINDKSDLELENYRNACQLPTDEKTALLRQNNQLSLELQRANSELTKCRNELALNLKLIVTLCFYREQN</sequence>
<proteinExistence type="predicted"/>
<evidence type="ECO:0000256" key="1">
    <source>
        <dbReference type="SAM" id="Coils"/>
    </source>
</evidence>
<keyword evidence="1" id="KW-0175">Coiled coil</keyword>
<evidence type="ECO:0000313" key="2">
    <source>
        <dbReference type="Proteomes" id="UP000887560"/>
    </source>
</evidence>
<dbReference type="AlphaFoldDB" id="A0A915P4D7"/>
<name>A0A915P4D7_9BILA</name>
<dbReference type="Proteomes" id="UP000887560">
    <property type="component" value="Unplaced"/>
</dbReference>
<evidence type="ECO:0000313" key="3">
    <source>
        <dbReference type="WBParaSite" id="scf7180000422554.g9209"/>
    </source>
</evidence>
<keyword evidence="2" id="KW-1185">Reference proteome</keyword>
<organism evidence="2 3">
    <name type="scientific">Meloidogyne floridensis</name>
    <dbReference type="NCBI Taxonomy" id="298350"/>
    <lineage>
        <taxon>Eukaryota</taxon>
        <taxon>Metazoa</taxon>
        <taxon>Ecdysozoa</taxon>
        <taxon>Nematoda</taxon>
        <taxon>Chromadorea</taxon>
        <taxon>Rhabditida</taxon>
        <taxon>Tylenchina</taxon>
        <taxon>Tylenchomorpha</taxon>
        <taxon>Tylenchoidea</taxon>
        <taxon>Meloidogynidae</taxon>
        <taxon>Meloidogyninae</taxon>
        <taxon>Meloidogyne</taxon>
    </lineage>
</organism>
<reference evidence="3" key="1">
    <citation type="submission" date="2022-11" db="UniProtKB">
        <authorList>
            <consortium name="WormBaseParasite"/>
        </authorList>
    </citation>
    <scope>IDENTIFICATION</scope>
</reference>
<feature type="coiled-coil region" evidence="1">
    <location>
        <begin position="92"/>
        <end position="119"/>
    </location>
</feature>
<accession>A0A915P4D7</accession>
<dbReference type="WBParaSite" id="scf7180000422554.g9209">
    <property type="protein sequence ID" value="scf7180000422554.g9209"/>
    <property type="gene ID" value="scf7180000422554.g9209"/>
</dbReference>